<evidence type="ECO:0000256" key="7">
    <source>
        <dbReference type="ARBA" id="ARBA00022840"/>
    </source>
</evidence>
<name>A0A7C9RCU6_9BRAD</name>
<protein>
    <recommendedName>
        <fullName evidence="9">7-cyano-7-deazaguanine synthase</fullName>
        <ecNumber evidence="9">6.3.4.20</ecNumber>
    </recommendedName>
</protein>
<keyword evidence="6" id="KW-0862">Zinc</keyword>
<keyword evidence="2" id="KW-0436">Ligase</keyword>
<proteinExistence type="inferred from homology"/>
<dbReference type="PANTHER" id="PTHR42914:SF1">
    <property type="entry name" value="7-CYANO-7-DEAZAGUANINE SYNTHASE"/>
    <property type="match status" value="1"/>
</dbReference>
<dbReference type="EMBL" id="JAAMRR010000173">
    <property type="protein sequence ID" value="NGX94305.1"/>
    <property type="molecule type" value="Genomic_DNA"/>
</dbReference>
<sequence length="198" mass="21600">MNRAVLLSGGMDSTCIAHWKRPKFAITINYGQRAAAGEIRASKAICEALGIEHIIVQADISSLGSGDMAGLPPSNSAPATEWWPYRNQFLITVAAMKCHALGIQELMFGTLKSDSFHTDGTGPFFQSVNHLLGLQEGELQITTPAIDLTAKELIEVSRTPLEILAWSHSCHVHEISCGFCRGCEKHFNTMGKAFGHQY</sequence>
<dbReference type="AlphaFoldDB" id="A0A7C9RCU6"/>
<evidence type="ECO:0000256" key="10">
    <source>
        <dbReference type="ARBA" id="ARBA00047890"/>
    </source>
</evidence>
<comment type="caution">
    <text evidence="11">The sequence shown here is derived from an EMBL/GenBank/DDBJ whole genome shotgun (WGS) entry which is preliminary data.</text>
</comment>
<dbReference type="InterPro" id="IPR018317">
    <property type="entry name" value="QueC"/>
</dbReference>
<dbReference type="GO" id="GO:0005524">
    <property type="term" value="F:ATP binding"/>
    <property type="evidence" value="ECO:0007669"/>
    <property type="project" value="UniProtKB-KW"/>
</dbReference>
<dbReference type="PANTHER" id="PTHR42914">
    <property type="entry name" value="7-CYANO-7-DEAZAGUANINE SYNTHASE"/>
    <property type="match status" value="1"/>
</dbReference>
<dbReference type="Pfam" id="PF06508">
    <property type="entry name" value="QueC"/>
    <property type="match status" value="1"/>
</dbReference>
<evidence type="ECO:0000256" key="2">
    <source>
        <dbReference type="ARBA" id="ARBA00022598"/>
    </source>
</evidence>
<keyword evidence="5" id="KW-0671">Queuosine biosynthesis</keyword>
<keyword evidence="12" id="KW-1185">Reference proteome</keyword>
<evidence type="ECO:0000256" key="4">
    <source>
        <dbReference type="ARBA" id="ARBA00022741"/>
    </source>
</evidence>
<evidence type="ECO:0000313" key="11">
    <source>
        <dbReference type="EMBL" id="NGX94305.1"/>
    </source>
</evidence>
<accession>A0A7C9RCU6</accession>
<dbReference type="Gene3D" id="3.40.50.620">
    <property type="entry name" value="HUPs"/>
    <property type="match status" value="1"/>
</dbReference>
<evidence type="ECO:0000256" key="8">
    <source>
        <dbReference type="ARBA" id="ARBA00037993"/>
    </source>
</evidence>
<gene>
    <name evidence="11" type="ORF">G4V63_03410</name>
</gene>
<evidence type="ECO:0000256" key="3">
    <source>
        <dbReference type="ARBA" id="ARBA00022723"/>
    </source>
</evidence>
<comment type="catalytic activity">
    <reaction evidence="10">
        <text>7-carboxy-7-carbaguanine + NH4(+) + 2 ATP = 7-cyano-7-carbaguanine + 2 AMP + 2 diphosphate + 2 H(+)</text>
        <dbReference type="Rhea" id="RHEA:27982"/>
        <dbReference type="ChEBI" id="CHEBI:15378"/>
        <dbReference type="ChEBI" id="CHEBI:28938"/>
        <dbReference type="ChEBI" id="CHEBI:30616"/>
        <dbReference type="ChEBI" id="CHEBI:33019"/>
        <dbReference type="ChEBI" id="CHEBI:45075"/>
        <dbReference type="ChEBI" id="CHEBI:61036"/>
        <dbReference type="ChEBI" id="CHEBI:456215"/>
        <dbReference type="EC" id="6.3.4.20"/>
    </reaction>
</comment>
<dbReference type="Proteomes" id="UP000480266">
    <property type="component" value="Unassembled WGS sequence"/>
</dbReference>
<evidence type="ECO:0000313" key="12">
    <source>
        <dbReference type="Proteomes" id="UP000480266"/>
    </source>
</evidence>
<dbReference type="GO" id="GO:0046872">
    <property type="term" value="F:metal ion binding"/>
    <property type="evidence" value="ECO:0007669"/>
    <property type="project" value="UniProtKB-KW"/>
</dbReference>
<keyword evidence="4" id="KW-0547">Nucleotide-binding</keyword>
<keyword evidence="3" id="KW-0479">Metal-binding</keyword>
<reference evidence="11" key="1">
    <citation type="submission" date="2020-02" db="EMBL/GenBank/DDBJ databases">
        <title>Draft genome sequence of Candidatus Afipia apatlaquensis IBT-C3, a potential strain for decolorization of textile dyes.</title>
        <authorList>
            <person name="Sanchez-Reyes A."/>
            <person name="Breton-Deval L."/>
            <person name="Mangelson H."/>
            <person name="Sanchez-Flores A."/>
        </authorList>
    </citation>
    <scope>NUCLEOTIDE SEQUENCE [LARGE SCALE GENOMIC DNA]</scope>
    <source>
        <strain evidence="11">IBT-C3</strain>
    </source>
</reference>
<dbReference type="GO" id="GO:0016874">
    <property type="term" value="F:ligase activity"/>
    <property type="evidence" value="ECO:0007669"/>
    <property type="project" value="UniProtKB-KW"/>
</dbReference>
<dbReference type="InterPro" id="IPR014729">
    <property type="entry name" value="Rossmann-like_a/b/a_fold"/>
</dbReference>
<evidence type="ECO:0000256" key="6">
    <source>
        <dbReference type="ARBA" id="ARBA00022833"/>
    </source>
</evidence>
<evidence type="ECO:0000256" key="9">
    <source>
        <dbReference type="ARBA" id="ARBA00039149"/>
    </source>
</evidence>
<comment type="pathway">
    <text evidence="1">Purine metabolism; 7-cyano-7-deazaguanine biosynthesis.</text>
</comment>
<dbReference type="SUPFAM" id="SSF52402">
    <property type="entry name" value="Adenine nucleotide alpha hydrolases-like"/>
    <property type="match status" value="1"/>
</dbReference>
<comment type="similarity">
    <text evidence="8">Belongs to the QueC family.</text>
</comment>
<evidence type="ECO:0000256" key="5">
    <source>
        <dbReference type="ARBA" id="ARBA00022785"/>
    </source>
</evidence>
<dbReference type="EC" id="6.3.4.20" evidence="9"/>
<organism evidence="11 12">
    <name type="scientific">Candidatus Afipia apatlaquensis</name>
    <dbReference type="NCBI Taxonomy" id="2712852"/>
    <lineage>
        <taxon>Bacteria</taxon>
        <taxon>Pseudomonadati</taxon>
        <taxon>Pseudomonadota</taxon>
        <taxon>Alphaproteobacteria</taxon>
        <taxon>Hyphomicrobiales</taxon>
        <taxon>Nitrobacteraceae</taxon>
        <taxon>Afipia</taxon>
    </lineage>
</organism>
<evidence type="ECO:0000256" key="1">
    <source>
        <dbReference type="ARBA" id="ARBA00005061"/>
    </source>
</evidence>
<keyword evidence="7" id="KW-0067">ATP-binding</keyword>
<dbReference type="GO" id="GO:0008616">
    <property type="term" value="P:tRNA queuosine(34) biosynthetic process"/>
    <property type="evidence" value="ECO:0007669"/>
    <property type="project" value="UniProtKB-KW"/>
</dbReference>